<dbReference type="GO" id="GO:0000049">
    <property type="term" value="F:tRNA binding"/>
    <property type="evidence" value="ECO:0007669"/>
    <property type="project" value="UniProtKB-UniRule"/>
</dbReference>
<evidence type="ECO:0000256" key="5">
    <source>
        <dbReference type="ARBA" id="ARBA00022884"/>
    </source>
</evidence>
<dbReference type="InterPro" id="IPR032442">
    <property type="entry name" value="CTU1_C"/>
</dbReference>
<dbReference type="SUPFAM" id="SSF52402">
    <property type="entry name" value="Adenine nucleotide alpha hydrolases-like"/>
    <property type="match status" value="1"/>
</dbReference>
<feature type="compositionally biased region" description="Polar residues" evidence="8">
    <location>
        <begin position="535"/>
        <end position="544"/>
    </location>
</feature>
<evidence type="ECO:0000256" key="8">
    <source>
        <dbReference type="SAM" id="MobiDB-lite"/>
    </source>
</evidence>
<keyword evidence="3 7" id="KW-0808">Transferase</keyword>
<evidence type="ECO:0000256" key="6">
    <source>
        <dbReference type="ARBA" id="ARBA00060195"/>
    </source>
</evidence>
<evidence type="ECO:0000256" key="1">
    <source>
        <dbReference type="ARBA" id="ARBA00022490"/>
    </source>
</evidence>
<dbReference type="GO" id="GO:0016779">
    <property type="term" value="F:nucleotidyltransferase activity"/>
    <property type="evidence" value="ECO:0007669"/>
    <property type="project" value="UniProtKB-UniRule"/>
</dbReference>
<keyword evidence="1 7" id="KW-0963">Cytoplasm</keyword>
<dbReference type="InterPro" id="IPR000541">
    <property type="entry name" value="Ncs6/Tuc1/Ctu1"/>
</dbReference>
<dbReference type="InterPro" id="IPR011063">
    <property type="entry name" value="TilS/TtcA_N"/>
</dbReference>
<feature type="region of interest" description="Disordered" evidence="8">
    <location>
        <begin position="360"/>
        <end position="418"/>
    </location>
</feature>
<dbReference type="PANTHER" id="PTHR11807">
    <property type="entry name" value="ATPASES OF THE PP SUPERFAMILY-RELATED"/>
    <property type="match status" value="1"/>
</dbReference>
<feature type="compositionally biased region" description="Polar residues" evidence="8">
    <location>
        <begin position="443"/>
        <end position="462"/>
    </location>
</feature>
<dbReference type="GO" id="GO:0005739">
    <property type="term" value="C:mitochondrion"/>
    <property type="evidence" value="ECO:0007669"/>
    <property type="project" value="TreeGrafter"/>
</dbReference>
<evidence type="ECO:0000256" key="4">
    <source>
        <dbReference type="ARBA" id="ARBA00022694"/>
    </source>
</evidence>
<dbReference type="InterPro" id="IPR056369">
    <property type="entry name" value="CTU1-like_ATP-bd"/>
</dbReference>
<dbReference type="EC" id="2.7.7.-" evidence="7"/>
<feature type="compositionally biased region" description="Low complexity" evidence="8">
    <location>
        <begin position="514"/>
        <end position="532"/>
    </location>
</feature>
<comment type="subcellular location">
    <subcellularLocation>
        <location evidence="7">Cytoplasm</location>
    </subcellularLocation>
</comment>
<feature type="region of interest" description="Disordered" evidence="8">
    <location>
        <begin position="432"/>
        <end position="566"/>
    </location>
</feature>
<feature type="compositionally biased region" description="Polar residues" evidence="8">
    <location>
        <begin position="376"/>
        <end position="385"/>
    </location>
</feature>
<evidence type="ECO:0000259" key="10">
    <source>
        <dbReference type="Pfam" id="PF16503"/>
    </source>
</evidence>
<organism evidence="11">
    <name type="scientific">Dunaliella tertiolecta</name>
    <name type="common">Green alga</name>
    <dbReference type="NCBI Taxonomy" id="3047"/>
    <lineage>
        <taxon>Eukaryota</taxon>
        <taxon>Viridiplantae</taxon>
        <taxon>Chlorophyta</taxon>
        <taxon>core chlorophytes</taxon>
        <taxon>Chlorophyceae</taxon>
        <taxon>CS clade</taxon>
        <taxon>Chlamydomonadales</taxon>
        <taxon>Dunaliellaceae</taxon>
        <taxon>Dunaliella</taxon>
    </lineage>
</organism>
<dbReference type="Gene3D" id="3.40.50.620">
    <property type="entry name" value="HUPs"/>
    <property type="match status" value="1"/>
</dbReference>
<feature type="domain" description="tRNA(Ile)-lysidine/2-thiocytidine synthase N-terminal" evidence="9">
    <location>
        <begin position="59"/>
        <end position="237"/>
    </location>
</feature>
<proteinExistence type="inferred from homology"/>
<comment type="pathway">
    <text evidence="7">tRNA modification; 5-methoxycarbonylmethyl-2-thiouridine-tRNA biosynthesis.</text>
</comment>
<dbReference type="GO" id="GO:0002143">
    <property type="term" value="P:tRNA wobble position uridine thiolation"/>
    <property type="evidence" value="ECO:0007669"/>
    <property type="project" value="TreeGrafter"/>
</dbReference>
<keyword evidence="5 7" id="KW-0694">RNA-binding</keyword>
<evidence type="ECO:0000256" key="3">
    <source>
        <dbReference type="ARBA" id="ARBA00022679"/>
    </source>
</evidence>
<dbReference type="EMBL" id="HBIP01003230">
    <property type="protein sequence ID" value="CAE0486370.1"/>
    <property type="molecule type" value="Transcribed_RNA"/>
</dbReference>
<dbReference type="GO" id="GO:0032447">
    <property type="term" value="P:protein urmylation"/>
    <property type="evidence" value="ECO:0007669"/>
    <property type="project" value="UniProtKB-UniRule"/>
</dbReference>
<feature type="domain" description="Cytoplasmic tRNA 2-thiolation protein 1 C-terminal" evidence="10">
    <location>
        <begin position="308"/>
        <end position="335"/>
    </location>
</feature>
<sequence>MSSNRPPARLCSQCHVARAVMKRPKNHDQLCRECFYNVFEEEVHQTIISQGLFKRGERVAVAASGGKDSTVLAHTLTTLNKRYDYGLDLFLLSIDEGITGYRDDSLETVKRNEATYGIPLLVVSYQQLYGWTMDEIVQQIGTRNNCTFCGVFRRQALDRGAVIAKACKIATGHNADDVAETVLLNLLRGDVARLSRTASAITGGDEIGGLTRVKPFKYSYEKEIVMYAYFKRLDYFSTECIYAPFAARGFARDFVKDLEAARPTAILDIIRSAENFRFPSQQCPPQIDAGNGGNGAPAPIPTGPVPRQCERCGYISSQRVCKSCALLEGLNKGRPGGLAPTLSRTHADFSHQRKADGTVAAACPSASTTATPAPSQNGNTCTATETDARAESPAASAIQSSTVFASQKGGSSTTTSTATAAHANGNMRAVGHEAQAAPGSKAVSMQPSFANPQEELSTQQQHGGWAAPGSDAAAGSPSQHVSLQNIGRQAPDGQVPSTSSTGGDEATAAPSSDPGSAQSSLSPPAGSSPGLLHYQDQTQGSAWIQTGKGGPVGSRARPVVIEYEAG</sequence>
<dbReference type="AlphaFoldDB" id="A0A7S3VHR0"/>
<evidence type="ECO:0000256" key="7">
    <source>
        <dbReference type="HAMAP-Rule" id="MF_03053"/>
    </source>
</evidence>
<feature type="compositionally biased region" description="Low complexity" evidence="8">
    <location>
        <begin position="463"/>
        <end position="478"/>
    </location>
</feature>
<accession>A0A7S3VHR0</accession>
<dbReference type="HAMAP" id="MF_03053">
    <property type="entry name" value="CTU1"/>
    <property type="match status" value="1"/>
</dbReference>
<dbReference type="InterPro" id="IPR014729">
    <property type="entry name" value="Rossmann-like_a/b/a_fold"/>
</dbReference>
<dbReference type="Pfam" id="PF16503">
    <property type="entry name" value="zn-ribbon_14"/>
    <property type="match status" value="1"/>
</dbReference>
<comment type="similarity">
    <text evidence="7">Belongs to the TtcA family. CTU1/NCS6/ATPBD3 subfamily.</text>
</comment>
<dbReference type="FunFam" id="3.40.50.620:FF:000132">
    <property type="entry name" value="Cytoplasmic tRNA 2-thiolation protein 1"/>
    <property type="match status" value="1"/>
</dbReference>
<dbReference type="PANTHER" id="PTHR11807:SF12">
    <property type="entry name" value="CYTOPLASMIC TRNA 2-THIOLATION PROTEIN 1"/>
    <property type="match status" value="1"/>
</dbReference>
<dbReference type="Pfam" id="PF01171">
    <property type="entry name" value="ATP_bind_3"/>
    <property type="match status" value="1"/>
</dbReference>
<reference evidence="11" key="1">
    <citation type="submission" date="2021-01" db="EMBL/GenBank/DDBJ databases">
        <authorList>
            <person name="Corre E."/>
            <person name="Pelletier E."/>
            <person name="Niang G."/>
            <person name="Scheremetjew M."/>
            <person name="Finn R."/>
            <person name="Kale V."/>
            <person name="Holt S."/>
            <person name="Cochrane G."/>
            <person name="Meng A."/>
            <person name="Brown T."/>
            <person name="Cohen L."/>
        </authorList>
    </citation>
    <scope>NUCLEOTIDE SEQUENCE</scope>
    <source>
        <strain evidence="11">CCMP1320</strain>
    </source>
</reference>
<keyword evidence="2 7" id="KW-0820">tRNA-binding</keyword>
<feature type="compositionally biased region" description="Polar residues" evidence="8">
    <location>
        <begin position="397"/>
        <end position="410"/>
    </location>
</feature>
<comment type="function">
    <text evidence="6 7">Plays a central role in 2-thiolation of mcm(5)S(2)U at tRNA wobble positions of tRNA(Lys), tRNA(Glu) and tRNA(Gln). Directly binds tRNAs and probably acts by catalyzing adenylation of tRNAs, an intermediate required for 2-thiolation. It is unclear whether it acts as a sulfurtransferase that transfers sulfur from thiocarboxylated URM1 onto the uridine of tRNAs at wobble position.</text>
</comment>
<dbReference type="GO" id="GO:0002144">
    <property type="term" value="C:cytosolic tRNA wobble base thiouridylase complex"/>
    <property type="evidence" value="ECO:0007669"/>
    <property type="project" value="TreeGrafter"/>
</dbReference>
<evidence type="ECO:0000259" key="9">
    <source>
        <dbReference type="Pfam" id="PF01171"/>
    </source>
</evidence>
<evidence type="ECO:0000313" key="11">
    <source>
        <dbReference type="EMBL" id="CAE0486370.1"/>
    </source>
</evidence>
<protein>
    <recommendedName>
        <fullName evidence="7">Cytoplasmic tRNA 2-thiolation protein 1</fullName>
        <ecNumber evidence="7">2.7.7.-</ecNumber>
    </recommendedName>
    <alternativeName>
        <fullName evidence="7">Cytoplasmic tRNA adenylyltransferase 1</fullName>
    </alternativeName>
</protein>
<evidence type="ECO:0000256" key="2">
    <source>
        <dbReference type="ARBA" id="ARBA00022555"/>
    </source>
</evidence>
<feature type="compositionally biased region" description="Low complexity" evidence="8">
    <location>
        <begin position="360"/>
        <end position="375"/>
    </location>
</feature>
<dbReference type="UniPathway" id="UPA00988"/>
<gene>
    <name evidence="7" type="primary">NCS6</name>
    <name evidence="7" type="synonym">CTU1</name>
    <name evidence="11" type="ORF">DTER00134_LOCUS1409</name>
</gene>
<dbReference type="CDD" id="cd01713">
    <property type="entry name" value="CTU1-like"/>
    <property type="match status" value="1"/>
</dbReference>
<keyword evidence="4 7" id="KW-0819">tRNA processing</keyword>
<name>A0A7S3VHR0_DUNTE</name>